<evidence type="ECO:0000256" key="1">
    <source>
        <dbReference type="SAM" id="MobiDB-lite"/>
    </source>
</evidence>
<feature type="compositionally biased region" description="Basic and acidic residues" evidence="1">
    <location>
        <begin position="104"/>
        <end position="123"/>
    </location>
</feature>
<feature type="compositionally biased region" description="Polar residues" evidence="1">
    <location>
        <begin position="1"/>
        <end position="10"/>
    </location>
</feature>
<organism evidence="2 3">
    <name type="scientific">Iphiclides podalirius</name>
    <name type="common">scarce swallowtail</name>
    <dbReference type="NCBI Taxonomy" id="110791"/>
    <lineage>
        <taxon>Eukaryota</taxon>
        <taxon>Metazoa</taxon>
        <taxon>Ecdysozoa</taxon>
        <taxon>Arthropoda</taxon>
        <taxon>Hexapoda</taxon>
        <taxon>Insecta</taxon>
        <taxon>Pterygota</taxon>
        <taxon>Neoptera</taxon>
        <taxon>Endopterygota</taxon>
        <taxon>Lepidoptera</taxon>
        <taxon>Glossata</taxon>
        <taxon>Ditrysia</taxon>
        <taxon>Papilionoidea</taxon>
        <taxon>Papilionidae</taxon>
        <taxon>Papilioninae</taxon>
        <taxon>Iphiclides</taxon>
    </lineage>
</organism>
<name>A0ABN8IZQ5_9NEOP</name>
<evidence type="ECO:0000313" key="3">
    <source>
        <dbReference type="Proteomes" id="UP000837857"/>
    </source>
</evidence>
<feature type="region of interest" description="Disordered" evidence="1">
    <location>
        <begin position="81"/>
        <end position="135"/>
    </location>
</feature>
<dbReference type="Proteomes" id="UP000837857">
    <property type="component" value="Chromosome 5"/>
</dbReference>
<feature type="non-terminal residue" evidence="2">
    <location>
        <position position="135"/>
    </location>
</feature>
<feature type="region of interest" description="Disordered" evidence="1">
    <location>
        <begin position="1"/>
        <end position="22"/>
    </location>
</feature>
<proteinExistence type="predicted"/>
<protein>
    <recommendedName>
        <fullName evidence="4">Ribosomal protein L2</fullName>
    </recommendedName>
</protein>
<evidence type="ECO:0008006" key="4">
    <source>
        <dbReference type="Google" id="ProtNLM"/>
    </source>
</evidence>
<evidence type="ECO:0000313" key="2">
    <source>
        <dbReference type="EMBL" id="CAH2068425.1"/>
    </source>
</evidence>
<keyword evidence="3" id="KW-1185">Reference proteome</keyword>
<reference evidence="2" key="1">
    <citation type="submission" date="2022-03" db="EMBL/GenBank/DDBJ databases">
        <authorList>
            <person name="Martin H S."/>
        </authorList>
    </citation>
    <scope>NUCLEOTIDE SEQUENCE</scope>
</reference>
<dbReference type="EMBL" id="OW152817">
    <property type="protein sequence ID" value="CAH2068425.1"/>
    <property type="molecule type" value="Genomic_DNA"/>
</dbReference>
<sequence length="135" mass="15020">MRRARFSNSCGFRRPKRSGSMPTRIFNMCRRFPRSTESARLSSLRGPSGLFGRARAHFVRLPSSAGKQRHAKYRRFGPYRFTSGISGPISEIAHSKKPPRAGKTGREAHLASEREGNSRDSRDVTPPGHVAPALS</sequence>
<gene>
    <name evidence="2" type="ORF">IPOD504_LOCUS14309</name>
</gene>
<accession>A0ABN8IZQ5</accession>